<comment type="caution">
    <text evidence="2">The sequence shown here is derived from an EMBL/GenBank/DDBJ whole genome shotgun (WGS) entry which is preliminary data.</text>
</comment>
<dbReference type="InterPro" id="IPR036388">
    <property type="entry name" value="WH-like_DNA-bd_sf"/>
</dbReference>
<dbReference type="Pfam" id="PF12802">
    <property type="entry name" value="MarR_2"/>
    <property type="match status" value="1"/>
</dbReference>
<dbReference type="GO" id="GO:0003700">
    <property type="term" value="F:DNA-binding transcription factor activity"/>
    <property type="evidence" value="ECO:0007669"/>
    <property type="project" value="InterPro"/>
</dbReference>
<evidence type="ECO:0000313" key="2">
    <source>
        <dbReference type="EMBL" id="TWF90573.1"/>
    </source>
</evidence>
<reference evidence="2 3" key="1">
    <citation type="submission" date="2019-06" db="EMBL/GenBank/DDBJ databases">
        <title>Sequencing the genomes of 1000 actinobacteria strains.</title>
        <authorList>
            <person name="Klenk H.-P."/>
        </authorList>
    </citation>
    <scope>NUCLEOTIDE SEQUENCE [LARGE SCALE GENOMIC DNA]</scope>
    <source>
        <strain evidence="2 3">DSM 44826</strain>
    </source>
</reference>
<dbReference type="SUPFAM" id="SSF46785">
    <property type="entry name" value="Winged helix' DNA-binding domain"/>
    <property type="match status" value="1"/>
</dbReference>
<accession>A0A561TTZ9</accession>
<dbReference type="PANTHER" id="PTHR33164:SF57">
    <property type="entry name" value="MARR-FAMILY TRANSCRIPTIONAL REGULATOR"/>
    <property type="match status" value="1"/>
</dbReference>
<dbReference type="InterPro" id="IPR000835">
    <property type="entry name" value="HTH_MarR-typ"/>
</dbReference>
<dbReference type="InterPro" id="IPR036390">
    <property type="entry name" value="WH_DNA-bd_sf"/>
</dbReference>
<name>A0A561TTZ9_9ACTN</name>
<organism evidence="2 3">
    <name type="scientific">Kitasatospora viridis</name>
    <dbReference type="NCBI Taxonomy" id="281105"/>
    <lineage>
        <taxon>Bacteria</taxon>
        <taxon>Bacillati</taxon>
        <taxon>Actinomycetota</taxon>
        <taxon>Actinomycetes</taxon>
        <taxon>Kitasatosporales</taxon>
        <taxon>Streptomycetaceae</taxon>
        <taxon>Kitasatospora</taxon>
    </lineage>
</organism>
<sequence length="155" mass="17479">MLYYATEIPVTKETSLSGRDASIETIQRELTAFARRARHKASQMHPGLTLVMYSMLDLMNERGGCRAADLAAHFLLDKSTVSRQVSALEKLGLVSREVDPEDHRGQILRPSEAGLVLLREAYEVRRQSFTERFTGWSDADLADLARHLVRYGEAD</sequence>
<protein>
    <submittedName>
        <fullName evidence="2">MarR family transcriptional regulator</fullName>
    </submittedName>
</protein>
<dbReference type="AlphaFoldDB" id="A0A561TTZ9"/>
<dbReference type="EMBL" id="VIWT01000003">
    <property type="protein sequence ID" value="TWF90573.1"/>
    <property type="molecule type" value="Genomic_DNA"/>
</dbReference>
<evidence type="ECO:0000313" key="3">
    <source>
        <dbReference type="Proteomes" id="UP000317940"/>
    </source>
</evidence>
<dbReference type="SMART" id="SM00347">
    <property type="entry name" value="HTH_MARR"/>
    <property type="match status" value="1"/>
</dbReference>
<gene>
    <name evidence="2" type="ORF">FHX73_13621</name>
</gene>
<feature type="domain" description="HTH marR-type" evidence="1">
    <location>
        <begin position="23"/>
        <end position="153"/>
    </location>
</feature>
<evidence type="ECO:0000259" key="1">
    <source>
        <dbReference type="PROSITE" id="PS50995"/>
    </source>
</evidence>
<dbReference type="Gene3D" id="1.10.10.10">
    <property type="entry name" value="Winged helix-like DNA-binding domain superfamily/Winged helix DNA-binding domain"/>
    <property type="match status" value="1"/>
</dbReference>
<dbReference type="Proteomes" id="UP000317940">
    <property type="component" value="Unassembled WGS sequence"/>
</dbReference>
<dbReference type="PROSITE" id="PS50995">
    <property type="entry name" value="HTH_MARR_2"/>
    <property type="match status" value="1"/>
</dbReference>
<dbReference type="PANTHER" id="PTHR33164">
    <property type="entry name" value="TRANSCRIPTIONAL REGULATOR, MARR FAMILY"/>
    <property type="match status" value="1"/>
</dbReference>
<proteinExistence type="predicted"/>
<dbReference type="InterPro" id="IPR039422">
    <property type="entry name" value="MarR/SlyA-like"/>
</dbReference>
<keyword evidence="3" id="KW-1185">Reference proteome</keyword>
<dbReference type="GO" id="GO:0006950">
    <property type="term" value="P:response to stress"/>
    <property type="evidence" value="ECO:0007669"/>
    <property type="project" value="TreeGrafter"/>
</dbReference>